<evidence type="ECO:0000256" key="3">
    <source>
        <dbReference type="PROSITE-ProRule" id="PRU00023"/>
    </source>
</evidence>
<keyword evidence="1" id="KW-0677">Repeat</keyword>
<evidence type="ECO:0000256" key="2">
    <source>
        <dbReference type="ARBA" id="ARBA00023043"/>
    </source>
</evidence>
<dbReference type="OrthoDB" id="188107at2"/>
<keyword evidence="5" id="KW-1185">Reference proteome</keyword>
<dbReference type="RefSeq" id="WP_161340611.1">
    <property type="nucleotide sequence ID" value="NZ_JBHSDG010000003.1"/>
</dbReference>
<dbReference type="PANTHER" id="PTHR24171">
    <property type="entry name" value="ANKYRIN REPEAT DOMAIN-CONTAINING PROTEIN 39-RELATED"/>
    <property type="match status" value="1"/>
</dbReference>
<dbReference type="Gene3D" id="1.25.40.20">
    <property type="entry name" value="Ankyrin repeat-containing domain"/>
    <property type="match status" value="1"/>
</dbReference>
<name>A0A845MKL1_9PROT</name>
<reference evidence="4 5" key="1">
    <citation type="journal article" date="2014" name="Int. J. Syst. Evol. Microbiol.">
        <title>Sneathiella chungangensis sp. nov., isolated from a marine sand, and emended description of the genus Sneathiella.</title>
        <authorList>
            <person name="Siamphan C."/>
            <person name="Kim H."/>
            <person name="Lee J.S."/>
            <person name="Kim W."/>
        </authorList>
    </citation>
    <scope>NUCLEOTIDE SEQUENCE [LARGE SCALE GENOMIC DNA]</scope>
    <source>
        <strain evidence="4 5">KCTC 32476</strain>
    </source>
</reference>
<feature type="repeat" description="ANK" evidence="3">
    <location>
        <begin position="117"/>
        <end position="149"/>
    </location>
</feature>
<accession>A0A845MKL1</accession>
<dbReference type="InterPro" id="IPR036770">
    <property type="entry name" value="Ankyrin_rpt-contain_sf"/>
</dbReference>
<dbReference type="EMBL" id="WTVA01000015">
    <property type="protein sequence ID" value="MZR24155.1"/>
    <property type="molecule type" value="Genomic_DNA"/>
</dbReference>
<dbReference type="PROSITE" id="PS50297">
    <property type="entry name" value="ANK_REP_REGION"/>
    <property type="match status" value="1"/>
</dbReference>
<dbReference type="AlphaFoldDB" id="A0A845MKL1"/>
<dbReference type="InterPro" id="IPR002110">
    <property type="entry name" value="Ankyrin_rpt"/>
</dbReference>
<organism evidence="4 5">
    <name type="scientific">Sneathiella chungangensis</name>
    <dbReference type="NCBI Taxonomy" id="1418234"/>
    <lineage>
        <taxon>Bacteria</taxon>
        <taxon>Pseudomonadati</taxon>
        <taxon>Pseudomonadota</taxon>
        <taxon>Alphaproteobacteria</taxon>
        <taxon>Sneathiellales</taxon>
        <taxon>Sneathiellaceae</taxon>
        <taxon>Sneathiella</taxon>
    </lineage>
</organism>
<evidence type="ECO:0000313" key="4">
    <source>
        <dbReference type="EMBL" id="MZR24155.1"/>
    </source>
</evidence>
<dbReference type="Pfam" id="PF12796">
    <property type="entry name" value="Ank_2"/>
    <property type="match status" value="1"/>
</dbReference>
<sequence>MSKDPTDIQRRAIELDAAYRAGDLETVRRLLGDPPGFPNCPQPFELGCAGAPLDYAFCWSPAAMIYALLALGADVNYDAGDGFPALFTLLETDRADKYELLAHLLDHGADIHRRGINDWTPLHYAAAQRDLRAVEILLSRGADPHLKTRIDEGLSALEEAERNGYHEIAAAMMASAS</sequence>
<comment type="caution">
    <text evidence="4">The sequence shown here is derived from an EMBL/GenBank/DDBJ whole genome shotgun (WGS) entry which is preliminary data.</text>
</comment>
<evidence type="ECO:0000256" key="1">
    <source>
        <dbReference type="ARBA" id="ARBA00022737"/>
    </source>
</evidence>
<evidence type="ECO:0000313" key="5">
    <source>
        <dbReference type="Proteomes" id="UP000445696"/>
    </source>
</evidence>
<gene>
    <name evidence="4" type="ORF">GQF03_17610</name>
</gene>
<dbReference type="PROSITE" id="PS50088">
    <property type="entry name" value="ANK_REPEAT"/>
    <property type="match status" value="1"/>
</dbReference>
<keyword evidence="2 3" id="KW-0040">ANK repeat</keyword>
<dbReference type="SMART" id="SM00248">
    <property type="entry name" value="ANK"/>
    <property type="match status" value="4"/>
</dbReference>
<proteinExistence type="predicted"/>
<dbReference type="SUPFAM" id="SSF48403">
    <property type="entry name" value="Ankyrin repeat"/>
    <property type="match status" value="1"/>
</dbReference>
<dbReference type="Proteomes" id="UP000445696">
    <property type="component" value="Unassembled WGS sequence"/>
</dbReference>
<protein>
    <submittedName>
        <fullName evidence="4">Ankyrin repeat domain-containing protein</fullName>
    </submittedName>
</protein>